<dbReference type="Pfam" id="PF13193">
    <property type="entry name" value="AMP-binding_C"/>
    <property type="match status" value="1"/>
</dbReference>
<proteinExistence type="inferred from homology"/>
<organism evidence="6 7">
    <name type="scientific">Cellulomonas avistercoris</name>
    <dbReference type="NCBI Taxonomy" id="2762242"/>
    <lineage>
        <taxon>Bacteria</taxon>
        <taxon>Bacillati</taxon>
        <taxon>Actinomycetota</taxon>
        <taxon>Actinomycetes</taxon>
        <taxon>Micrococcales</taxon>
        <taxon>Cellulomonadaceae</taxon>
        <taxon>Cellulomonas</taxon>
    </lineage>
</organism>
<dbReference type="Proteomes" id="UP000604241">
    <property type="component" value="Unassembled WGS sequence"/>
</dbReference>
<feature type="region of interest" description="Disordered" evidence="3">
    <location>
        <begin position="466"/>
        <end position="487"/>
    </location>
</feature>
<evidence type="ECO:0000313" key="6">
    <source>
        <dbReference type="EMBL" id="MBD7916941.1"/>
    </source>
</evidence>
<dbReference type="PANTHER" id="PTHR43201">
    <property type="entry name" value="ACYL-COA SYNTHETASE"/>
    <property type="match status" value="1"/>
</dbReference>
<dbReference type="SUPFAM" id="SSF56801">
    <property type="entry name" value="Acetyl-CoA synthetase-like"/>
    <property type="match status" value="1"/>
</dbReference>
<feature type="domain" description="AMP-dependent synthetase/ligase" evidence="4">
    <location>
        <begin position="15"/>
        <end position="335"/>
    </location>
</feature>
<feature type="domain" description="AMP-binding enzyme C-terminal" evidence="5">
    <location>
        <begin position="392"/>
        <end position="457"/>
    </location>
</feature>
<name>A0ABR8Q937_9CELL</name>
<dbReference type="Pfam" id="PF00501">
    <property type="entry name" value="AMP-binding"/>
    <property type="match status" value="1"/>
</dbReference>
<keyword evidence="7" id="KW-1185">Reference proteome</keyword>
<sequence>MVARLSISRVVSRLADADPDRVVLVTAEETLTARELDRRSNRYARHLLAHGVARDDLVTVSLPNGAAMVVVCVAIWKAGATPQPVAPGRTPRELAAVVRVARPAVTVGCAVEGVPALGTEPGDDLDDGPLPDAWARAWKAPTSSGSTGAPKVVVAAAPALLDPDVPVAAFLPLTATQLVSGPLTHSATFTYAFRGLLTGHRLVVLPRFDARAWLDAVERHGVTWAMLVPTTMHRLLRLPAAERDVRRLASLQSVLHLGSPCAPDLKERFLDWLGPERVVEVYAGSESNGLTMIRGDEWLRHRGSVGRPVGGTQVRVLRDDGTPARPGETGLVWLRRGDSPTYRYLGAPGRRTADGWDTLGDLGHVDADGYLWITDRDDDVVVRGGERVHPVEVERVLERHPAVRSVAAYGVPDDEYGQHVEAVADVGAADVDGATLRAFAAAHLDAPRRPTVVHVVRVPVRDDAGKARRRDLAARGPAALGATGGAA</sequence>
<dbReference type="PANTHER" id="PTHR43201:SF5">
    <property type="entry name" value="MEDIUM-CHAIN ACYL-COA LIGASE ACSF2, MITOCHONDRIAL"/>
    <property type="match status" value="1"/>
</dbReference>
<dbReference type="Gene3D" id="3.40.50.12780">
    <property type="entry name" value="N-terminal domain of ligase-like"/>
    <property type="match status" value="1"/>
</dbReference>
<gene>
    <name evidence="6" type="ORF">H9657_01415</name>
</gene>
<evidence type="ECO:0000259" key="4">
    <source>
        <dbReference type="Pfam" id="PF00501"/>
    </source>
</evidence>
<protein>
    <submittedName>
        <fullName evidence="6">AMP-binding protein</fullName>
    </submittedName>
</protein>
<dbReference type="RefSeq" id="WP_191779574.1">
    <property type="nucleotide sequence ID" value="NZ_JACSQV010000001.1"/>
</dbReference>
<comment type="similarity">
    <text evidence="1">Belongs to the ATP-dependent AMP-binding enzyme family.</text>
</comment>
<evidence type="ECO:0000256" key="1">
    <source>
        <dbReference type="ARBA" id="ARBA00006432"/>
    </source>
</evidence>
<evidence type="ECO:0000313" key="7">
    <source>
        <dbReference type="Proteomes" id="UP000604241"/>
    </source>
</evidence>
<dbReference type="InterPro" id="IPR000873">
    <property type="entry name" value="AMP-dep_synth/lig_dom"/>
</dbReference>
<reference evidence="6 7" key="1">
    <citation type="submission" date="2020-08" db="EMBL/GenBank/DDBJ databases">
        <title>A Genomic Blueprint of the Chicken Gut Microbiome.</title>
        <authorList>
            <person name="Gilroy R."/>
            <person name="Ravi A."/>
            <person name="Getino M."/>
            <person name="Pursley I."/>
            <person name="Horton D.L."/>
            <person name="Alikhan N.-F."/>
            <person name="Baker D."/>
            <person name="Gharbi K."/>
            <person name="Hall N."/>
            <person name="Watson M."/>
            <person name="Adriaenssens E.M."/>
            <person name="Foster-Nyarko E."/>
            <person name="Jarju S."/>
            <person name="Secka A."/>
            <person name="Antonio M."/>
            <person name="Oren A."/>
            <person name="Chaudhuri R."/>
            <person name="La Ragione R.M."/>
            <person name="Hildebrand F."/>
            <person name="Pallen M.J."/>
        </authorList>
    </citation>
    <scope>NUCLEOTIDE SEQUENCE [LARGE SCALE GENOMIC DNA]</scope>
    <source>
        <strain evidence="6 7">Sa3CUA2</strain>
    </source>
</reference>
<evidence type="ECO:0000259" key="5">
    <source>
        <dbReference type="Pfam" id="PF13193"/>
    </source>
</evidence>
<evidence type="ECO:0000256" key="3">
    <source>
        <dbReference type="SAM" id="MobiDB-lite"/>
    </source>
</evidence>
<dbReference type="InterPro" id="IPR045851">
    <property type="entry name" value="AMP-bd_C_sf"/>
</dbReference>
<accession>A0ABR8Q937</accession>
<dbReference type="InterPro" id="IPR042099">
    <property type="entry name" value="ANL_N_sf"/>
</dbReference>
<dbReference type="Gene3D" id="3.30.300.30">
    <property type="match status" value="1"/>
</dbReference>
<comment type="caution">
    <text evidence="6">The sequence shown here is derived from an EMBL/GenBank/DDBJ whole genome shotgun (WGS) entry which is preliminary data.</text>
</comment>
<keyword evidence="2" id="KW-0436">Ligase</keyword>
<dbReference type="EMBL" id="JACSQV010000001">
    <property type="protein sequence ID" value="MBD7916941.1"/>
    <property type="molecule type" value="Genomic_DNA"/>
</dbReference>
<dbReference type="InterPro" id="IPR025110">
    <property type="entry name" value="AMP-bd_C"/>
</dbReference>
<evidence type="ECO:0000256" key="2">
    <source>
        <dbReference type="ARBA" id="ARBA00022598"/>
    </source>
</evidence>